<proteinExistence type="predicted"/>
<dbReference type="InterPro" id="IPR008523">
    <property type="entry name" value="DUF805"/>
</dbReference>
<evidence type="ECO:0000313" key="2">
    <source>
        <dbReference type="EMBL" id="VUT06164.1"/>
    </source>
</evidence>
<protein>
    <submittedName>
        <fullName evidence="2">Inner membrane protein YhaH</fullName>
    </submittedName>
</protein>
<dbReference type="Proteomes" id="UP000317374">
    <property type="component" value="Unassembled WGS sequence"/>
</dbReference>
<dbReference type="EMBL" id="CABGGW010000051">
    <property type="protein sequence ID" value="VUT06164.1"/>
    <property type="molecule type" value="Genomic_DNA"/>
</dbReference>
<keyword evidence="1" id="KW-0472">Membrane</keyword>
<organism evidence="2 3">
    <name type="scientific">Klebsiella huaxiensis</name>
    <dbReference type="NCBI Taxonomy" id="2153354"/>
    <lineage>
        <taxon>Bacteria</taxon>
        <taxon>Pseudomonadati</taxon>
        <taxon>Pseudomonadota</taxon>
        <taxon>Gammaproteobacteria</taxon>
        <taxon>Enterobacterales</taxon>
        <taxon>Enterobacteriaceae</taxon>
        <taxon>Klebsiella/Raoultella group</taxon>
        <taxon>Klebsiella</taxon>
    </lineage>
</organism>
<gene>
    <name evidence="2" type="primary">yhaH_2</name>
    <name evidence="2" type="ORF">SB6422_03890</name>
</gene>
<dbReference type="PANTHER" id="PTHR34980:SF2">
    <property type="entry name" value="INNER MEMBRANE PROTEIN YHAH-RELATED"/>
    <property type="match status" value="1"/>
</dbReference>
<dbReference type="AlphaFoldDB" id="A0A564NIK7"/>
<sequence length="123" mass="14561">MKWFHCAFFHHYLDLNERASRREFWWYNFVVMVILIGSGLLSFILSDTPQDVMPVIYATITLVLLCPSYSVLVRRLHDTGRSGWWGILILLPVIGWLVLFVFMVRKSQECENRFGPPPVYFFE</sequence>
<evidence type="ECO:0000313" key="3">
    <source>
        <dbReference type="Proteomes" id="UP000317374"/>
    </source>
</evidence>
<name>A0A564NIK7_9ENTR</name>
<dbReference type="GO" id="GO:0005886">
    <property type="term" value="C:plasma membrane"/>
    <property type="evidence" value="ECO:0007669"/>
    <property type="project" value="TreeGrafter"/>
</dbReference>
<evidence type="ECO:0000256" key="1">
    <source>
        <dbReference type="SAM" id="Phobius"/>
    </source>
</evidence>
<feature type="transmembrane region" description="Helical" evidence="1">
    <location>
        <begin position="52"/>
        <end position="72"/>
    </location>
</feature>
<keyword evidence="1" id="KW-0812">Transmembrane</keyword>
<feature type="transmembrane region" description="Helical" evidence="1">
    <location>
        <begin position="24"/>
        <end position="45"/>
    </location>
</feature>
<reference evidence="2 3" key="1">
    <citation type="submission" date="2019-07" db="EMBL/GenBank/DDBJ databases">
        <authorList>
            <person name="Brisse S."/>
            <person name="Rodrigues C."/>
            <person name="Thorpe H."/>
        </authorList>
    </citation>
    <scope>NUCLEOTIDE SEQUENCE [LARGE SCALE GENOMIC DNA]</scope>
    <source>
        <strain evidence="2">SB6422</strain>
    </source>
</reference>
<dbReference type="Pfam" id="PF05656">
    <property type="entry name" value="DUF805"/>
    <property type="match status" value="1"/>
</dbReference>
<dbReference type="OrthoDB" id="9812349at2"/>
<keyword evidence="1" id="KW-1133">Transmembrane helix</keyword>
<accession>A0A564NIK7</accession>
<feature type="transmembrane region" description="Helical" evidence="1">
    <location>
        <begin position="84"/>
        <end position="104"/>
    </location>
</feature>
<dbReference type="PANTHER" id="PTHR34980">
    <property type="entry name" value="INNER MEMBRANE PROTEIN-RELATED-RELATED"/>
    <property type="match status" value="1"/>
</dbReference>
<dbReference type="RefSeq" id="WP_142514610.1">
    <property type="nucleotide sequence ID" value="NZ_CABGGW010000051.1"/>
</dbReference>